<name>A0AA44U6W0_NEIGO</name>
<dbReference type="Proteomes" id="UP000223296">
    <property type="component" value="Unassembled WGS sequence"/>
</dbReference>
<reference evidence="1 2" key="1">
    <citation type="submission" date="2013-08" db="EMBL/GenBank/DDBJ databases">
        <authorList>
            <person name="Trees D."/>
        </authorList>
    </citation>
    <scope>NUCLEOTIDE SEQUENCE [LARGE SCALE GENOMIC DNA]</scope>
    <source>
        <strain evidence="1 2">3502</strain>
    </source>
</reference>
<sequence>MPPMPALISRTKCLLFDTPDSHATGNNRFPCKRAESGNDSDKAYFKSKISSKTTAIAASHRLCRCCTLTKWI</sequence>
<dbReference type="EMBL" id="AVBE01000002">
    <property type="protein sequence ID" value="PHJ34410.1"/>
    <property type="molecule type" value="Genomic_DNA"/>
</dbReference>
<protein>
    <submittedName>
        <fullName evidence="1">Uncharacterized protein</fullName>
    </submittedName>
</protein>
<proteinExistence type="predicted"/>
<comment type="caution">
    <text evidence="1">The sequence shown here is derived from an EMBL/GenBank/DDBJ whole genome shotgun (WGS) entry which is preliminary data.</text>
</comment>
<evidence type="ECO:0000313" key="2">
    <source>
        <dbReference type="Proteomes" id="UP000223296"/>
    </source>
</evidence>
<organism evidence="1 2">
    <name type="scientific">Neisseria gonorrhoeae 3502</name>
    <dbReference type="NCBI Taxonomy" id="1193404"/>
    <lineage>
        <taxon>Bacteria</taxon>
        <taxon>Pseudomonadati</taxon>
        <taxon>Pseudomonadota</taxon>
        <taxon>Betaproteobacteria</taxon>
        <taxon>Neisseriales</taxon>
        <taxon>Neisseriaceae</taxon>
        <taxon>Neisseria</taxon>
    </lineage>
</organism>
<evidence type="ECO:0000313" key="1">
    <source>
        <dbReference type="EMBL" id="PHJ34410.1"/>
    </source>
</evidence>
<accession>A0AA44U6W0</accession>
<dbReference type="AlphaFoldDB" id="A0AA44U6W0"/>
<gene>
    <name evidence="1" type="ORF">N776_01385</name>
</gene>